<organism evidence="1 2">
    <name type="scientific">Streptacidiphilus alkalitolerans</name>
    <dbReference type="NCBI Taxonomy" id="3342712"/>
    <lineage>
        <taxon>Bacteria</taxon>
        <taxon>Bacillati</taxon>
        <taxon>Actinomycetota</taxon>
        <taxon>Actinomycetes</taxon>
        <taxon>Kitasatosporales</taxon>
        <taxon>Streptomycetaceae</taxon>
        <taxon>Streptacidiphilus</taxon>
    </lineage>
</organism>
<evidence type="ECO:0000313" key="1">
    <source>
        <dbReference type="EMBL" id="MFC1435977.1"/>
    </source>
</evidence>
<evidence type="ECO:0008006" key="3">
    <source>
        <dbReference type="Google" id="ProtNLM"/>
    </source>
</evidence>
<protein>
    <recommendedName>
        <fullName evidence="3">DUF2267 domain-containing protein</fullName>
    </recommendedName>
</protein>
<name>A0ABV6XCR2_9ACTN</name>
<evidence type="ECO:0000313" key="2">
    <source>
        <dbReference type="Proteomes" id="UP001592530"/>
    </source>
</evidence>
<gene>
    <name evidence="1" type="ORF">ACEZDB_35630</name>
</gene>
<dbReference type="EMBL" id="JBHEZY010000024">
    <property type="protein sequence ID" value="MFC1435977.1"/>
    <property type="molecule type" value="Genomic_DNA"/>
</dbReference>
<dbReference type="Proteomes" id="UP001592530">
    <property type="component" value="Unassembled WGS sequence"/>
</dbReference>
<sequence length="162" mass="17690">MTRSESPRDLFPDQLSCEMRERFPVPPRTARPKRWGAAQQVLQLITRQLDEDTVTLFLDAVVQAAQEATPKPFAPASLHLPSFQTRLGVRLHTLGLDQGQEEIQTSWHLLLALVQFLPVDEVTAVLRCGRDGWSESIALAASLAELPASSPAPWTAAAAAAG</sequence>
<accession>A0ABV6XCR2</accession>
<reference evidence="1 2" key="1">
    <citation type="submission" date="2024-09" db="EMBL/GenBank/DDBJ databases">
        <authorList>
            <person name="Lee S.D."/>
        </authorList>
    </citation>
    <scope>NUCLEOTIDE SEQUENCE [LARGE SCALE GENOMIC DNA]</scope>
    <source>
        <strain evidence="1 2">N1-3</strain>
    </source>
</reference>
<dbReference type="RefSeq" id="WP_380559342.1">
    <property type="nucleotide sequence ID" value="NZ_JBHEZY010000024.1"/>
</dbReference>
<comment type="caution">
    <text evidence="1">The sequence shown here is derived from an EMBL/GenBank/DDBJ whole genome shotgun (WGS) entry which is preliminary data.</text>
</comment>
<proteinExistence type="predicted"/>